<evidence type="ECO:0000313" key="2">
    <source>
        <dbReference type="Proteomes" id="UP001282284"/>
    </source>
</evidence>
<sequence>MSRRLLTDKERLEELYAKELELKRTQPIGSSPLLAHLSYQILLLEKKLKISNPDRQFVCIENKKGACARLNSVNSLQLYIDKTELS</sequence>
<reference evidence="1 2" key="1">
    <citation type="submission" date="2023-06" db="EMBL/GenBank/DDBJ databases">
        <title>Sporosarcina sp. nov., isolated from Korean traditional fermented seafood 'Jeotgal'.</title>
        <authorList>
            <person name="Yang A.I."/>
            <person name="Shin N.-R."/>
        </authorList>
    </citation>
    <scope>NUCLEOTIDE SEQUENCE [LARGE SCALE GENOMIC DNA]</scope>
    <source>
        <strain evidence="1 2">KCTC13119</strain>
    </source>
</reference>
<organism evidence="1 2">
    <name type="scientific">Sporosarcina saromensis</name>
    <dbReference type="NCBI Taxonomy" id="359365"/>
    <lineage>
        <taxon>Bacteria</taxon>
        <taxon>Bacillati</taxon>
        <taxon>Bacillota</taxon>
        <taxon>Bacilli</taxon>
        <taxon>Bacillales</taxon>
        <taxon>Caryophanaceae</taxon>
        <taxon>Sporosarcina</taxon>
    </lineage>
</organism>
<proteinExistence type="predicted"/>
<dbReference type="Proteomes" id="UP001282284">
    <property type="component" value="Unassembled WGS sequence"/>
</dbReference>
<dbReference type="EMBL" id="JAUBDI010000027">
    <property type="protein sequence ID" value="MDW0115025.1"/>
    <property type="molecule type" value="Genomic_DNA"/>
</dbReference>
<evidence type="ECO:0000313" key="1">
    <source>
        <dbReference type="EMBL" id="MDW0115025.1"/>
    </source>
</evidence>
<keyword evidence="2" id="KW-1185">Reference proteome</keyword>
<protein>
    <submittedName>
        <fullName evidence="1">Uncharacterized protein</fullName>
    </submittedName>
</protein>
<dbReference type="RefSeq" id="WP_317946514.1">
    <property type="nucleotide sequence ID" value="NZ_JAUBDI010000027.1"/>
</dbReference>
<comment type="caution">
    <text evidence="1">The sequence shown here is derived from an EMBL/GenBank/DDBJ whole genome shotgun (WGS) entry which is preliminary data.</text>
</comment>
<gene>
    <name evidence="1" type="ORF">QT711_17835</name>
</gene>
<name>A0ABU4GDG4_9BACL</name>
<accession>A0ABU4GDG4</accession>